<dbReference type="EMBL" id="KN822029">
    <property type="protein sequence ID" value="KIM64274.1"/>
    <property type="molecule type" value="Genomic_DNA"/>
</dbReference>
<keyword evidence="1" id="KW-1133">Transmembrane helix</keyword>
<feature type="transmembrane region" description="Helical" evidence="1">
    <location>
        <begin position="42"/>
        <end position="60"/>
    </location>
</feature>
<evidence type="ECO:0000256" key="1">
    <source>
        <dbReference type="SAM" id="Phobius"/>
    </source>
</evidence>
<feature type="transmembrane region" description="Helical" evidence="1">
    <location>
        <begin position="88"/>
        <end position="107"/>
    </location>
</feature>
<evidence type="ECO:0008006" key="4">
    <source>
        <dbReference type="Google" id="ProtNLM"/>
    </source>
</evidence>
<dbReference type="GO" id="GO:0016020">
    <property type="term" value="C:membrane"/>
    <property type="evidence" value="ECO:0007669"/>
    <property type="project" value="TreeGrafter"/>
</dbReference>
<dbReference type="OrthoDB" id="201504at2759"/>
<keyword evidence="3" id="KW-1185">Reference proteome</keyword>
<dbReference type="PANTHER" id="PTHR32251">
    <property type="entry name" value="3-OXO-5-ALPHA-STEROID 4-DEHYDROGENASE"/>
    <property type="match status" value="1"/>
</dbReference>
<evidence type="ECO:0000313" key="2">
    <source>
        <dbReference type="EMBL" id="KIM64274.1"/>
    </source>
</evidence>
<reference evidence="2 3" key="1">
    <citation type="submission" date="2014-04" db="EMBL/GenBank/DDBJ databases">
        <authorList>
            <consortium name="DOE Joint Genome Institute"/>
            <person name="Kuo A."/>
            <person name="Kohler A."/>
            <person name="Nagy L.G."/>
            <person name="Floudas D."/>
            <person name="Copeland A."/>
            <person name="Barry K.W."/>
            <person name="Cichocki N."/>
            <person name="Veneault-Fourrey C."/>
            <person name="LaButti K."/>
            <person name="Lindquist E.A."/>
            <person name="Lipzen A."/>
            <person name="Lundell T."/>
            <person name="Morin E."/>
            <person name="Murat C."/>
            <person name="Sun H."/>
            <person name="Tunlid A."/>
            <person name="Henrissat B."/>
            <person name="Grigoriev I.V."/>
            <person name="Hibbett D.S."/>
            <person name="Martin F."/>
            <person name="Nordberg H.P."/>
            <person name="Cantor M.N."/>
            <person name="Hua S.X."/>
        </authorList>
    </citation>
    <scope>NUCLEOTIDE SEQUENCE [LARGE SCALE GENOMIC DNA]</scope>
    <source>
        <strain evidence="2 3">Foug A</strain>
    </source>
</reference>
<dbReference type="Proteomes" id="UP000053989">
    <property type="component" value="Unassembled WGS sequence"/>
</dbReference>
<dbReference type="InParanoid" id="A0A0C3E765"/>
<dbReference type="HOGENOM" id="CLU_043418_0_0_1"/>
<keyword evidence="1" id="KW-0472">Membrane</keyword>
<keyword evidence="1" id="KW-0812">Transmembrane</keyword>
<dbReference type="FunCoup" id="A0A0C3E765">
    <property type="interactions" value="160"/>
</dbReference>
<sequence>MTVIVNIMDPILKWPVNFCIAVTATTYALSLLTGNVGQVDRLWTILPTIYTAYYALSPLWPQAAPSYFYPYTPESIQQSSVDSFSPRALLMFALVFTWMVRLNYNTWRRGLFNSKVEDYRWDIIRQKIPSWLFQVFNLAFIAIPVKMAITQPHTALSTSDCILGTLGLLTLLLEFISDNQQYSFQTFKHSGQLNKNEWFGARILWTKRDADRGFVTRGLWAWSRHPNFLCEQTFWIIINLFPLISSDAPKLSSSTAVTSLAPLAPCLLLCLLFFSSTRFTESISLSKYPVAYAAYQRRVGMFVPLLTPVWGMLLKLEGNKEEVDELVYGQGKAKKVE</sequence>
<name>A0A0C3E765_9AGAM</name>
<dbReference type="AlphaFoldDB" id="A0A0C3E765"/>
<accession>A0A0C3E765</accession>
<feature type="transmembrane region" description="Helical" evidence="1">
    <location>
        <begin position="155"/>
        <end position="176"/>
    </location>
</feature>
<reference evidence="3" key="2">
    <citation type="submission" date="2015-01" db="EMBL/GenBank/DDBJ databases">
        <title>Evolutionary Origins and Diversification of the Mycorrhizal Mutualists.</title>
        <authorList>
            <consortium name="DOE Joint Genome Institute"/>
            <consortium name="Mycorrhizal Genomics Consortium"/>
            <person name="Kohler A."/>
            <person name="Kuo A."/>
            <person name="Nagy L.G."/>
            <person name="Floudas D."/>
            <person name="Copeland A."/>
            <person name="Barry K.W."/>
            <person name="Cichocki N."/>
            <person name="Veneault-Fourrey C."/>
            <person name="LaButti K."/>
            <person name="Lindquist E.A."/>
            <person name="Lipzen A."/>
            <person name="Lundell T."/>
            <person name="Morin E."/>
            <person name="Murat C."/>
            <person name="Riley R."/>
            <person name="Ohm R."/>
            <person name="Sun H."/>
            <person name="Tunlid A."/>
            <person name="Henrissat B."/>
            <person name="Grigoriev I.V."/>
            <person name="Hibbett D.S."/>
            <person name="Martin F."/>
        </authorList>
    </citation>
    <scope>NUCLEOTIDE SEQUENCE [LARGE SCALE GENOMIC DNA]</scope>
    <source>
        <strain evidence="3">Foug A</strain>
    </source>
</reference>
<feature type="transmembrane region" description="Helical" evidence="1">
    <location>
        <begin position="12"/>
        <end position="30"/>
    </location>
</feature>
<protein>
    <recommendedName>
        <fullName evidence="4">Steroid 5-alpha reductase C-terminal domain-containing protein</fullName>
    </recommendedName>
</protein>
<dbReference type="PANTHER" id="PTHR32251:SF23">
    <property type="entry name" value="3-OXO-5-ALPHA-STEROID 4-DEHYDROGENASE (DUF1295)"/>
    <property type="match status" value="1"/>
</dbReference>
<dbReference type="Gene3D" id="1.20.120.1630">
    <property type="match status" value="1"/>
</dbReference>
<dbReference type="InterPro" id="IPR010721">
    <property type="entry name" value="UstE-like"/>
</dbReference>
<gene>
    <name evidence="2" type="ORF">SCLCIDRAFT_1213369</name>
</gene>
<evidence type="ECO:0000313" key="3">
    <source>
        <dbReference type="Proteomes" id="UP000053989"/>
    </source>
</evidence>
<feature type="transmembrane region" description="Helical" evidence="1">
    <location>
        <begin position="128"/>
        <end position="149"/>
    </location>
</feature>
<dbReference type="Pfam" id="PF06966">
    <property type="entry name" value="DUF1295"/>
    <property type="match status" value="1"/>
</dbReference>
<proteinExistence type="predicted"/>
<organism evidence="2 3">
    <name type="scientific">Scleroderma citrinum Foug A</name>
    <dbReference type="NCBI Taxonomy" id="1036808"/>
    <lineage>
        <taxon>Eukaryota</taxon>
        <taxon>Fungi</taxon>
        <taxon>Dikarya</taxon>
        <taxon>Basidiomycota</taxon>
        <taxon>Agaricomycotina</taxon>
        <taxon>Agaricomycetes</taxon>
        <taxon>Agaricomycetidae</taxon>
        <taxon>Boletales</taxon>
        <taxon>Sclerodermatineae</taxon>
        <taxon>Sclerodermataceae</taxon>
        <taxon>Scleroderma</taxon>
    </lineage>
</organism>